<dbReference type="EMBL" id="CM056744">
    <property type="protein sequence ID" value="KAJ8666842.1"/>
    <property type="molecule type" value="Genomic_DNA"/>
</dbReference>
<evidence type="ECO:0000313" key="1">
    <source>
        <dbReference type="EMBL" id="KAJ8666842.1"/>
    </source>
</evidence>
<comment type="caution">
    <text evidence="1">The sequence shown here is derived from an EMBL/GenBank/DDBJ whole genome shotgun (WGS) entry which is preliminary data.</text>
</comment>
<reference evidence="1" key="1">
    <citation type="submission" date="2023-04" db="EMBL/GenBank/DDBJ databases">
        <title>A chromosome-level genome assembly of the parasitoid wasp Eretmocerus hayati.</title>
        <authorList>
            <person name="Zhong Y."/>
            <person name="Liu S."/>
            <person name="Liu Y."/>
        </authorList>
    </citation>
    <scope>NUCLEOTIDE SEQUENCE</scope>
    <source>
        <strain evidence="1">ZJU_SS_LIU_2023</strain>
    </source>
</reference>
<dbReference type="Proteomes" id="UP001239111">
    <property type="component" value="Chromosome 4"/>
</dbReference>
<name>A0ACC2N6Q2_9HYME</name>
<sequence>MVGRAFSVRVDLDVHAITCPGVWLCTKGKVALQIHIFDSCVATRRLTPVFPLLYHDKFTFKKVFFGVTTLANLQKKLSEESIFADLVQWSPTTNKNVSLASFETNLADLLYPEPCFKGLLAGVDVDLLMEPSKLFPGILSPKIEISTRTTVEEAAGSDFRPSGGRIINPKLVNSLNQPCVHRRNEPPANGIIRQKKVCHSRQKKQTTYLCRMCRQKQANGECGQDRESSERPSSQNDGCYLSSSCKERRWCHCSDASSRKSRENLNICNDAHILDSCPVCLRYKCFFPNKKTGVTCNLKVCRDARHENPCEPHGSNEPRAPSIGASHESCKTYNTRTSDASPAFYSKSEAKSDRNAEIRNNKCYKYCQTEEEKRSEAKFSKRGGFQDDQHCKSSRTEEERNLSISRCKSVPSLKEDITTSYLLAKMKQLERTKEQLNYAKNKERCLDHTHSNEDIQNNEIQKGFYTNMKKFYKRMYRQAKERAQNIG</sequence>
<organism evidence="1 2">
    <name type="scientific">Eretmocerus hayati</name>
    <dbReference type="NCBI Taxonomy" id="131215"/>
    <lineage>
        <taxon>Eukaryota</taxon>
        <taxon>Metazoa</taxon>
        <taxon>Ecdysozoa</taxon>
        <taxon>Arthropoda</taxon>
        <taxon>Hexapoda</taxon>
        <taxon>Insecta</taxon>
        <taxon>Pterygota</taxon>
        <taxon>Neoptera</taxon>
        <taxon>Endopterygota</taxon>
        <taxon>Hymenoptera</taxon>
        <taxon>Apocrita</taxon>
        <taxon>Proctotrupomorpha</taxon>
        <taxon>Chalcidoidea</taxon>
        <taxon>Aphelinidae</taxon>
        <taxon>Aphelininae</taxon>
        <taxon>Eretmocerus</taxon>
    </lineage>
</organism>
<evidence type="ECO:0000313" key="2">
    <source>
        <dbReference type="Proteomes" id="UP001239111"/>
    </source>
</evidence>
<accession>A0ACC2N6Q2</accession>
<proteinExistence type="predicted"/>
<gene>
    <name evidence="1" type="ORF">QAD02_008504</name>
</gene>
<keyword evidence="2" id="KW-1185">Reference proteome</keyword>
<protein>
    <submittedName>
        <fullName evidence="1">Uncharacterized protein</fullName>
    </submittedName>
</protein>